<feature type="compositionally biased region" description="Polar residues" evidence="1">
    <location>
        <begin position="237"/>
        <end position="247"/>
    </location>
</feature>
<feature type="compositionally biased region" description="Polar residues" evidence="1">
    <location>
        <begin position="71"/>
        <end position="82"/>
    </location>
</feature>
<dbReference type="VEuPathDB" id="ToxoDB:LOC34623772"/>
<gene>
    <name evidence="2" type="ORF">cyc_05664</name>
</gene>
<sequence>MPQQQSTHTCHQVEAGGVAQDVAASTLMVPLPARATVAALQTPAEQVLPLQIARQASGEGTPKGTAAKTVPTPSRISLQKHFSLSRPSASPPLDSPPASGEEGRAPAETASTSATAIRASKQACASRRAREEGVAAALHRRRTYGFLLALPKTGQTPRGGELQDCAEPVRIAEVTLRRPPSASEEVLQPILAGRKLLWGFKRVSLRLNSKLMGPDKSLRGAVALDEDGGDPPERTNDSSYGSQQKCGSTRECCGFFTRGISPGHEFADLIPSIFVRTTRRATG</sequence>
<proteinExistence type="predicted"/>
<name>A0A1D3D567_9EIME</name>
<evidence type="ECO:0000313" key="3">
    <source>
        <dbReference type="Proteomes" id="UP000095192"/>
    </source>
</evidence>
<feature type="region of interest" description="Disordered" evidence="1">
    <location>
        <begin position="221"/>
        <end position="248"/>
    </location>
</feature>
<keyword evidence="3" id="KW-1185">Reference proteome</keyword>
<organism evidence="2 3">
    <name type="scientific">Cyclospora cayetanensis</name>
    <dbReference type="NCBI Taxonomy" id="88456"/>
    <lineage>
        <taxon>Eukaryota</taxon>
        <taxon>Sar</taxon>
        <taxon>Alveolata</taxon>
        <taxon>Apicomplexa</taxon>
        <taxon>Conoidasida</taxon>
        <taxon>Coccidia</taxon>
        <taxon>Eucoccidiorida</taxon>
        <taxon>Eimeriorina</taxon>
        <taxon>Eimeriidae</taxon>
        <taxon>Cyclospora</taxon>
    </lineage>
</organism>
<dbReference type="VEuPathDB" id="ToxoDB:cyc_05664"/>
<evidence type="ECO:0000256" key="1">
    <source>
        <dbReference type="SAM" id="MobiDB-lite"/>
    </source>
</evidence>
<accession>A0A1D3D567</accession>
<reference evidence="2 3" key="1">
    <citation type="journal article" date="2016" name="BMC Genomics">
        <title>Comparative genomics reveals Cyclospora cayetanensis possesses coccidia-like metabolism and invasion components but unique surface antigens.</title>
        <authorList>
            <person name="Liu S."/>
            <person name="Wang L."/>
            <person name="Zheng H."/>
            <person name="Xu Z."/>
            <person name="Roellig D.M."/>
            <person name="Li N."/>
            <person name="Frace M.A."/>
            <person name="Tang K."/>
            <person name="Arrowood M.J."/>
            <person name="Moss D.M."/>
            <person name="Zhang L."/>
            <person name="Feng Y."/>
            <person name="Xiao L."/>
        </authorList>
    </citation>
    <scope>NUCLEOTIDE SEQUENCE [LARGE SCALE GENOMIC DNA]</scope>
    <source>
        <strain evidence="2 3">CHN_HEN01</strain>
    </source>
</reference>
<dbReference type="AlphaFoldDB" id="A0A1D3D567"/>
<feature type="compositionally biased region" description="Low complexity" evidence="1">
    <location>
        <begin position="106"/>
        <end position="120"/>
    </location>
</feature>
<dbReference type="Proteomes" id="UP000095192">
    <property type="component" value="Unassembled WGS sequence"/>
</dbReference>
<dbReference type="InParanoid" id="A0A1D3D567"/>
<comment type="caution">
    <text evidence="2">The sequence shown here is derived from an EMBL/GenBank/DDBJ whole genome shotgun (WGS) entry which is preliminary data.</text>
</comment>
<evidence type="ECO:0000313" key="2">
    <source>
        <dbReference type="EMBL" id="OEH78586.1"/>
    </source>
</evidence>
<dbReference type="EMBL" id="JROU02000678">
    <property type="protein sequence ID" value="OEH78586.1"/>
    <property type="molecule type" value="Genomic_DNA"/>
</dbReference>
<protein>
    <submittedName>
        <fullName evidence="2">Uncharacterized protein</fullName>
    </submittedName>
</protein>
<feature type="region of interest" description="Disordered" evidence="1">
    <location>
        <begin position="55"/>
        <end position="124"/>
    </location>
</feature>